<dbReference type="PANTHER" id="PTHR31683">
    <property type="entry name" value="PECTATE LYASE 18-RELATED"/>
    <property type="match status" value="1"/>
</dbReference>
<dbReference type="InterPro" id="IPR002022">
    <property type="entry name" value="Pec_lyase"/>
</dbReference>
<keyword evidence="2" id="KW-0624">Polysaccharide degradation</keyword>
<comment type="subcellular location">
    <subcellularLocation>
        <location evidence="2">Secreted</location>
    </subcellularLocation>
</comment>
<keyword evidence="2" id="KW-0119">Carbohydrate metabolism</keyword>
<accession>A0ABY4PEQ5</accession>
<feature type="domain" description="Pectate lyase" evidence="4">
    <location>
        <begin position="124"/>
        <end position="364"/>
    </location>
</feature>
<name>A0ABY4PEQ5_9LACO</name>
<keyword evidence="6" id="KW-1185">Reference proteome</keyword>
<evidence type="ECO:0000256" key="3">
    <source>
        <dbReference type="SAM" id="SignalP"/>
    </source>
</evidence>
<dbReference type="InterPro" id="IPR012334">
    <property type="entry name" value="Pectin_lyas_fold"/>
</dbReference>
<organism evidence="5 6">
    <name type="scientific">Bombilactobacillus thymidiniphilus</name>
    <dbReference type="NCBI Taxonomy" id="2923363"/>
    <lineage>
        <taxon>Bacteria</taxon>
        <taxon>Bacillati</taxon>
        <taxon>Bacillota</taxon>
        <taxon>Bacilli</taxon>
        <taxon>Lactobacillales</taxon>
        <taxon>Lactobacillaceae</taxon>
        <taxon>Bombilactobacillus</taxon>
    </lineage>
</organism>
<keyword evidence="1 2" id="KW-0456">Lyase</keyword>
<dbReference type="RefSeq" id="WP_249513229.1">
    <property type="nucleotide sequence ID" value="NZ_CP093365.1"/>
</dbReference>
<feature type="signal peptide" evidence="3">
    <location>
        <begin position="1"/>
        <end position="22"/>
    </location>
</feature>
<keyword evidence="2" id="KW-0964">Secreted</keyword>
<evidence type="ECO:0000313" key="5">
    <source>
        <dbReference type="EMBL" id="UQS84045.1"/>
    </source>
</evidence>
<dbReference type="Gene3D" id="2.160.20.10">
    <property type="entry name" value="Single-stranded right-handed beta-helix, Pectin lyase-like"/>
    <property type="match status" value="1"/>
</dbReference>
<dbReference type="PANTHER" id="PTHR31683:SF18">
    <property type="entry name" value="PECTATE LYASE 21-RELATED"/>
    <property type="match status" value="1"/>
</dbReference>
<gene>
    <name evidence="5" type="ORF">MOO47_02355</name>
</gene>
<evidence type="ECO:0000313" key="6">
    <source>
        <dbReference type="Proteomes" id="UP000831947"/>
    </source>
</evidence>
<dbReference type="InterPro" id="IPR011050">
    <property type="entry name" value="Pectin_lyase_fold/virulence"/>
</dbReference>
<comment type="similarity">
    <text evidence="2">Belongs to the polysaccharide lyase 1 family.</text>
</comment>
<dbReference type="EMBL" id="CP093365">
    <property type="protein sequence ID" value="UQS84045.1"/>
    <property type="molecule type" value="Genomic_DNA"/>
</dbReference>
<dbReference type="Pfam" id="PF00544">
    <property type="entry name" value="Pectate_lyase_4"/>
    <property type="match status" value="1"/>
</dbReference>
<dbReference type="SMART" id="SM00656">
    <property type="entry name" value="Amb_all"/>
    <property type="match status" value="1"/>
</dbReference>
<evidence type="ECO:0000256" key="1">
    <source>
        <dbReference type="ARBA" id="ARBA00023239"/>
    </source>
</evidence>
<keyword evidence="3" id="KW-0732">Signal</keyword>
<reference evidence="5 6" key="1">
    <citation type="journal article" date="2022" name="Int. J. Syst. Evol. Microbiol.">
        <title>Apilactobacillus apisilvae sp. nov., Nicolia spurrieriana gen. nov. sp. nov., Bombilactobacillus folatiphilus sp. nov. and Bombilactobacillus thymidiniphilus sp. nov., four new lactic acid bacterial isolates from stingless bees Tetragonula carbonaria and Austroplebeia australis.</title>
        <authorList>
            <person name="Oliphant S.A."/>
            <person name="Watson-Haigh N.S."/>
            <person name="Sumby K.M."/>
            <person name="Gardner J."/>
            <person name="Groom S."/>
            <person name="Jiranek V."/>
        </authorList>
    </citation>
    <scope>NUCLEOTIDE SEQUENCE [LARGE SCALE GENOMIC DNA]</scope>
    <source>
        <strain evidence="5 6">SG4_A1</strain>
    </source>
</reference>
<sequence length="429" mass="48259">MIKFKKLWLTAAIFLAGSATLANNKVAAADTLEPAINQQARQIAGKDNGFASGTTGGFQADTKHTFVVRNREQLVKALKKNKNGEDLLIVVDGKINMNADSQGRELTADDYADPDYNLPDYLKAYDPQNWGYDKVPSGKLEEARYRSQKNQNKQITVNIPSNTTIFGINNAAIDGGNLNLKNSTNIIIRNISFETPYDFFPQWDPTDDEFGNWNSEYDSITIKGAQKVWLDHNYFTDGKHPDSESEKYFGRKYQHHDGVMDIVNGADYITISNSKITNHDKTMLIGNSDSKTSDRGKLHVTLNDNIFEDIVQRQPRVRFGQVHLFNNYFTNTNQSGYQAKYIIGAGFESQVLAENNAINIAKMKQKNIIKNFKATNLTMKQTLFNDHLLLDNGIEQGFNPVTWQPPYNYVLKDTQTIEASTTSNAGPIL</sequence>
<evidence type="ECO:0000259" key="4">
    <source>
        <dbReference type="SMART" id="SM00656"/>
    </source>
</evidence>
<dbReference type="SUPFAM" id="SSF51126">
    <property type="entry name" value="Pectin lyase-like"/>
    <property type="match status" value="1"/>
</dbReference>
<feature type="chain" id="PRO_5045385877" evidence="3">
    <location>
        <begin position="23"/>
        <end position="429"/>
    </location>
</feature>
<dbReference type="InterPro" id="IPR045032">
    <property type="entry name" value="PEL"/>
</dbReference>
<protein>
    <submittedName>
        <fullName evidence="5">Pectate lyase</fullName>
    </submittedName>
</protein>
<proteinExistence type="inferred from homology"/>
<dbReference type="Proteomes" id="UP000831947">
    <property type="component" value="Chromosome"/>
</dbReference>
<evidence type="ECO:0000256" key="2">
    <source>
        <dbReference type="RuleBase" id="RU361173"/>
    </source>
</evidence>
<dbReference type="GO" id="GO:0016829">
    <property type="term" value="F:lyase activity"/>
    <property type="evidence" value="ECO:0007669"/>
    <property type="project" value="UniProtKB-KW"/>
</dbReference>